<dbReference type="GO" id="GO:0043138">
    <property type="term" value="F:3'-5' DNA helicase activity"/>
    <property type="evidence" value="ECO:0007669"/>
    <property type="project" value="UniProtKB-EC"/>
</dbReference>
<accession>A0A8T4L6T2</accession>
<keyword evidence="6" id="KW-0067">ATP-binding</keyword>
<comment type="catalytic activity">
    <reaction evidence="2">
        <text>Couples ATP hydrolysis with the unwinding of duplex DNA by translocating in the 3'-5' direction.</text>
        <dbReference type="EC" id="5.6.2.4"/>
    </reaction>
</comment>
<evidence type="ECO:0000313" key="7">
    <source>
        <dbReference type="Proteomes" id="UP000678237"/>
    </source>
</evidence>
<evidence type="ECO:0000259" key="5">
    <source>
        <dbReference type="Pfam" id="PF01935"/>
    </source>
</evidence>
<evidence type="ECO:0000256" key="4">
    <source>
        <dbReference type="ARBA" id="ARBA00048988"/>
    </source>
</evidence>
<evidence type="ECO:0000256" key="2">
    <source>
        <dbReference type="ARBA" id="ARBA00034617"/>
    </source>
</evidence>
<dbReference type="Pfam" id="PF01935">
    <property type="entry name" value="DUF87"/>
    <property type="match status" value="1"/>
</dbReference>
<dbReference type="Gene3D" id="3.40.50.300">
    <property type="entry name" value="P-loop containing nucleotide triphosphate hydrolases"/>
    <property type="match status" value="2"/>
</dbReference>
<feature type="domain" description="Helicase HerA central" evidence="5">
    <location>
        <begin position="46"/>
        <end position="253"/>
    </location>
</feature>
<organism evidence="6 7">
    <name type="scientific">Candidatus Iainarchaeum sp</name>
    <dbReference type="NCBI Taxonomy" id="3101447"/>
    <lineage>
        <taxon>Archaea</taxon>
        <taxon>Candidatus Iainarchaeota</taxon>
        <taxon>Candidatus Iainarchaeia</taxon>
        <taxon>Candidatus Iainarchaeales</taxon>
        <taxon>Candidatus Iainarchaeaceae</taxon>
        <taxon>Candidatus Iainarchaeum</taxon>
    </lineage>
</organism>
<dbReference type="EMBL" id="JAGVWE010000003">
    <property type="protein sequence ID" value="MBS3062978.1"/>
    <property type="molecule type" value="Genomic_DNA"/>
</dbReference>
<protein>
    <submittedName>
        <fullName evidence="6">ATP-binding protein</fullName>
    </submittedName>
</protein>
<dbReference type="InterPro" id="IPR027417">
    <property type="entry name" value="P-loop_NTPase"/>
</dbReference>
<evidence type="ECO:0000256" key="1">
    <source>
        <dbReference type="ARBA" id="ARBA00007816"/>
    </source>
</evidence>
<proteinExistence type="inferred from homology"/>
<dbReference type="PANTHER" id="PTHR42957:SF1">
    <property type="entry name" value="HELICASE MJ1565-RELATED"/>
    <property type="match status" value="1"/>
</dbReference>
<gene>
    <name evidence="6" type="ORF">J4203_03835</name>
</gene>
<dbReference type="InterPro" id="IPR008571">
    <property type="entry name" value="HerA-like"/>
</dbReference>
<evidence type="ECO:0000313" key="6">
    <source>
        <dbReference type="EMBL" id="MBS3062978.1"/>
    </source>
</evidence>
<evidence type="ECO:0000256" key="3">
    <source>
        <dbReference type="ARBA" id="ARBA00048954"/>
    </source>
</evidence>
<comment type="catalytic activity">
    <reaction evidence="3">
        <text>ATP + H2O = ADP + phosphate + H(+)</text>
        <dbReference type="Rhea" id="RHEA:13065"/>
        <dbReference type="ChEBI" id="CHEBI:15377"/>
        <dbReference type="ChEBI" id="CHEBI:15378"/>
        <dbReference type="ChEBI" id="CHEBI:30616"/>
        <dbReference type="ChEBI" id="CHEBI:43474"/>
        <dbReference type="ChEBI" id="CHEBI:456216"/>
        <dbReference type="EC" id="5.6.2.3"/>
    </reaction>
</comment>
<dbReference type="Proteomes" id="UP000678237">
    <property type="component" value="Unassembled WGS sequence"/>
</dbReference>
<comment type="catalytic activity">
    <reaction evidence="4">
        <text>ATP + H2O = ADP + phosphate + H(+)</text>
        <dbReference type="Rhea" id="RHEA:13065"/>
        <dbReference type="ChEBI" id="CHEBI:15377"/>
        <dbReference type="ChEBI" id="CHEBI:15378"/>
        <dbReference type="ChEBI" id="CHEBI:30616"/>
        <dbReference type="ChEBI" id="CHEBI:43474"/>
        <dbReference type="ChEBI" id="CHEBI:456216"/>
        <dbReference type="EC" id="5.6.2.4"/>
    </reaction>
</comment>
<dbReference type="PANTHER" id="PTHR42957">
    <property type="entry name" value="HELICASE MJ1565-RELATED"/>
    <property type="match status" value="1"/>
</dbReference>
<reference evidence="6" key="1">
    <citation type="submission" date="2021-03" db="EMBL/GenBank/DDBJ databases">
        <authorList>
            <person name="Jaffe A."/>
        </authorList>
    </citation>
    <scope>NUCLEOTIDE SEQUENCE</scope>
    <source>
        <strain evidence="6">RIFCSPLOWO2_01_FULL_58_19</strain>
    </source>
</reference>
<dbReference type="SUPFAM" id="SSF52540">
    <property type="entry name" value="P-loop containing nucleoside triphosphate hydrolases"/>
    <property type="match status" value="1"/>
</dbReference>
<name>A0A8T4L6T2_9ARCH</name>
<comment type="caution">
    <text evidence="6">The sequence shown here is derived from an EMBL/GenBank/DDBJ whole genome shotgun (WGS) entry which is preliminary data.</text>
</comment>
<sequence length="431" mass="48664">MGMDLSEKKSVLGRTLEDIERYGERGTAYIGKVVMSAGEKPVLGRKILLDVAKPHLILICGKRGGGKSFSMAVLLEEMARQPPEIRNRLSVIVIDTVGIFWTLKIPDRRNPAELADWDLKADKTNVKVLVPKGRLDFYQKNGLPVDGAFTIKVSEIGAEEWLALFKLTWKDAEGVLLARVLERVRETLGTLYGLDELIAETKKDDESEKLARQALANRFEVAKVWGLFEKEGTKMKDLAAPGEITIIDVSAYRQAIGMQGTRDIIVGLIGKKLFEERMLFRKEEEVKVIKGLKRESSMPIVWMFIDEAHMFMPKDEDNIALQVLLEWVRVGRQPGLSLVLATQRPNKLHPDAISQADLFISHRLTAQPDIEAVAELRPSYMAQDFGKYYQEMPRSKGFAVVLDDNTEKMWLIKMRPRFSWDGGVTASAFTD</sequence>
<dbReference type="GO" id="GO:0005524">
    <property type="term" value="F:ATP binding"/>
    <property type="evidence" value="ECO:0007669"/>
    <property type="project" value="UniProtKB-KW"/>
</dbReference>
<dbReference type="InterPro" id="IPR002789">
    <property type="entry name" value="HerA_central"/>
</dbReference>
<dbReference type="GO" id="GO:0043139">
    <property type="term" value="F:5'-3' DNA helicase activity"/>
    <property type="evidence" value="ECO:0007669"/>
    <property type="project" value="UniProtKB-EC"/>
</dbReference>
<keyword evidence="6" id="KW-0547">Nucleotide-binding</keyword>
<comment type="similarity">
    <text evidence="1">Belongs to the HerA family.</text>
</comment>
<dbReference type="AlphaFoldDB" id="A0A8T4L6T2"/>
<reference evidence="6" key="2">
    <citation type="submission" date="2021-05" db="EMBL/GenBank/DDBJ databases">
        <title>Protein family content uncovers lineage relationships and bacterial pathway maintenance mechanisms in DPANN archaea.</title>
        <authorList>
            <person name="Castelle C.J."/>
            <person name="Meheust R."/>
            <person name="Jaffe A.L."/>
            <person name="Seitz K."/>
            <person name="Gong X."/>
            <person name="Baker B.J."/>
            <person name="Banfield J.F."/>
        </authorList>
    </citation>
    <scope>NUCLEOTIDE SEQUENCE</scope>
    <source>
        <strain evidence="6">RIFCSPLOWO2_01_FULL_58_19</strain>
    </source>
</reference>